<reference evidence="15" key="1">
    <citation type="submission" date="2021-01" db="EMBL/GenBank/DDBJ databases">
        <authorList>
            <person name="Corre E."/>
            <person name="Pelletier E."/>
            <person name="Niang G."/>
            <person name="Scheremetjew M."/>
            <person name="Finn R."/>
            <person name="Kale V."/>
            <person name="Holt S."/>
            <person name="Cochrane G."/>
            <person name="Meng A."/>
            <person name="Brown T."/>
            <person name="Cohen L."/>
        </authorList>
    </citation>
    <scope>NUCLEOTIDE SEQUENCE</scope>
    <source>
        <strain evidence="15">CCMP644</strain>
    </source>
</reference>
<dbReference type="InterPro" id="IPR042031">
    <property type="entry name" value="SKA1_MBD_sf"/>
</dbReference>
<dbReference type="GO" id="GO:0005929">
    <property type="term" value="C:cilium"/>
    <property type="evidence" value="ECO:0007669"/>
    <property type="project" value="UniProtKB-SubCell"/>
</dbReference>
<evidence type="ECO:0000256" key="13">
    <source>
        <dbReference type="SAM" id="MobiDB-lite"/>
    </source>
</evidence>
<name>A0A6U4JYE0_HEMAN</name>
<dbReference type="Pfam" id="PF14935">
    <property type="entry name" value="TMEM138"/>
    <property type="match status" value="1"/>
</dbReference>
<keyword evidence="7" id="KW-0970">Cilium biogenesis/degradation</keyword>
<evidence type="ECO:0000256" key="12">
    <source>
        <dbReference type="ARBA" id="ARBA00023273"/>
    </source>
</evidence>
<evidence type="ECO:0000256" key="11">
    <source>
        <dbReference type="ARBA" id="ARBA00023180"/>
    </source>
</evidence>
<sequence>MVDFTPVAVLVSLALDLGLNSLAEPIIAHIGIVILVTCLQVAMPLCTLCFIFVMMMRTALLQSGNFGALSSKFRSLTIMTPLRLVLLIAIKAYRIGEFSNNRPWALVWELEGYLPLFILEKIVMVFFYLSCYHTLLALGDPALYNQRAAPVQREPPNFLAPISHRQFRSVPEIIRGKSTADELNTAVRHLNELVIEKYQLMRTETTELHMLRVSEDALQLRKGWEAQEGPETLDVDCFTDSDLKLFPELAGQQGSDLLQVLKHLNMVSTLKTTRQYTLYSNSARGGEVQAWARQEALSLREATRAKGKGGGKPDTPGGRRMY</sequence>
<dbReference type="GO" id="GO:0030030">
    <property type="term" value="P:cell projection organization"/>
    <property type="evidence" value="ECO:0007669"/>
    <property type="project" value="UniProtKB-KW"/>
</dbReference>
<evidence type="ECO:0000256" key="7">
    <source>
        <dbReference type="ARBA" id="ARBA00022794"/>
    </source>
</evidence>
<dbReference type="EMBL" id="HBFX01031415">
    <property type="protein sequence ID" value="CAD8967945.1"/>
    <property type="molecule type" value="Transcribed_RNA"/>
</dbReference>
<feature type="compositionally biased region" description="Low complexity" evidence="13">
    <location>
        <begin position="313"/>
        <end position="322"/>
    </location>
</feature>
<comment type="subcellular location">
    <subcellularLocation>
        <location evidence="3">Cell projection</location>
        <location evidence="3">Cilium</location>
    </subcellularLocation>
    <subcellularLocation>
        <location evidence="2">Endomembrane system</location>
        <topology evidence="2">Multi-pass membrane protein</topology>
    </subcellularLocation>
</comment>
<evidence type="ECO:0000256" key="9">
    <source>
        <dbReference type="ARBA" id="ARBA00023069"/>
    </source>
</evidence>
<comment type="similarity">
    <text evidence="4">Belongs to the TMEM138 family.</text>
</comment>
<dbReference type="InterPro" id="IPR009829">
    <property type="entry name" value="SKA1"/>
</dbReference>
<feature type="transmembrane region" description="Helical" evidence="14">
    <location>
        <begin position="76"/>
        <end position="93"/>
    </location>
</feature>
<evidence type="ECO:0000256" key="2">
    <source>
        <dbReference type="ARBA" id="ARBA00004127"/>
    </source>
</evidence>
<feature type="transmembrane region" description="Helical" evidence="14">
    <location>
        <begin position="33"/>
        <end position="55"/>
    </location>
</feature>
<keyword evidence="8 14" id="KW-1133">Transmembrane helix</keyword>
<evidence type="ECO:0000256" key="10">
    <source>
        <dbReference type="ARBA" id="ARBA00023136"/>
    </source>
</evidence>
<keyword evidence="9" id="KW-0969">Cilium</keyword>
<protein>
    <recommendedName>
        <fullName evidence="5">Transmembrane protein 138</fullName>
    </recommendedName>
</protein>
<accession>A0A6U4JYE0</accession>
<evidence type="ECO:0000256" key="4">
    <source>
        <dbReference type="ARBA" id="ARBA00010572"/>
    </source>
</evidence>
<evidence type="ECO:0000256" key="1">
    <source>
        <dbReference type="ARBA" id="ARBA00003709"/>
    </source>
</evidence>
<organism evidence="15">
    <name type="scientific">Hemiselmis andersenii</name>
    <name type="common">Cryptophyte alga</name>
    <dbReference type="NCBI Taxonomy" id="464988"/>
    <lineage>
        <taxon>Eukaryota</taxon>
        <taxon>Cryptophyceae</taxon>
        <taxon>Cryptomonadales</taxon>
        <taxon>Hemiselmidaceae</taxon>
        <taxon>Hemiselmis</taxon>
    </lineage>
</organism>
<dbReference type="Gene3D" id="1.10.10.1890">
    <property type="entry name" value="Ska1 microtubule binding domain-like"/>
    <property type="match status" value="1"/>
</dbReference>
<dbReference type="AlphaFoldDB" id="A0A6U4JYE0"/>
<feature type="transmembrane region" description="Helical" evidence="14">
    <location>
        <begin position="113"/>
        <end position="138"/>
    </location>
</feature>
<keyword evidence="10 14" id="KW-0472">Membrane</keyword>
<dbReference type="PANTHER" id="PTHR13306:SF6">
    <property type="entry name" value="TRANSMEMBRANE PROTEIN 138"/>
    <property type="match status" value="1"/>
</dbReference>
<dbReference type="PANTHER" id="PTHR13306">
    <property type="entry name" value="TRANSMEMBRANE PROTEIN 138"/>
    <property type="match status" value="1"/>
</dbReference>
<evidence type="ECO:0000256" key="6">
    <source>
        <dbReference type="ARBA" id="ARBA00022692"/>
    </source>
</evidence>
<evidence type="ECO:0000256" key="3">
    <source>
        <dbReference type="ARBA" id="ARBA00004138"/>
    </source>
</evidence>
<comment type="function">
    <text evidence="1">Required for ciliogenesis.</text>
</comment>
<evidence type="ECO:0000256" key="8">
    <source>
        <dbReference type="ARBA" id="ARBA00022989"/>
    </source>
</evidence>
<dbReference type="GO" id="GO:0007059">
    <property type="term" value="P:chromosome segregation"/>
    <property type="evidence" value="ECO:0007669"/>
    <property type="project" value="InterPro"/>
</dbReference>
<dbReference type="GO" id="GO:0051301">
    <property type="term" value="P:cell division"/>
    <property type="evidence" value="ECO:0007669"/>
    <property type="project" value="InterPro"/>
</dbReference>
<dbReference type="GO" id="GO:0012505">
    <property type="term" value="C:endomembrane system"/>
    <property type="evidence" value="ECO:0007669"/>
    <property type="project" value="UniProtKB-SubCell"/>
</dbReference>
<evidence type="ECO:0000256" key="5">
    <source>
        <dbReference type="ARBA" id="ARBA00014515"/>
    </source>
</evidence>
<feature type="region of interest" description="Disordered" evidence="13">
    <location>
        <begin position="301"/>
        <end position="322"/>
    </location>
</feature>
<dbReference type="GO" id="GO:0008017">
    <property type="term" value="F:microtubule binding"/>
    <property type="evidence" value="ECO:0007669"/>
    <property type="project" value="InterPro"/>
</dbReference>
<keyword evidence="12" id="KW-0966">Cell projection</keyword>
<dbReference type="InterPro" id="IPR024133">
    <property type="entry name" value="TM_138"/>
</dbReference>
<keyword evidence="6 14" id="KW-0812">Transmembrane</keyword>
<evidence type="ECO:0000313" key="15">
    <source>
        <dbReference type="EMBL" id="CAD8967945.1"/>
    </source>
</evidence>
<evidence type="ECO:0000256" key="14">
    <source>
        <dbReference type="SAM" id="Phobius"/>
    </source>
</evidence>
<keyword evidence="11" id="KW-0325">Glycoprotein</keyword>
<gene>
    <name evidence="15" type="ORF">HAND00432_LOCUS18939</name>
</gene>
<proteinExistence type="inferred from homology"/>
<dbReference type="Pfam" id="PF07160">
    <property type="entry name" value="SKA1"/>
    <property type="match status" value="1"/>
</dbReference>